<proteinExistence type="predicted"/>
<accession>A0A540VNB2</accession>
<protein>
    <recommendedName>
        <fullName evidence="3">Nitroreductase family protein</fullName>
    </recommendedName>
</protein>
<name>A0A540VNB2_9GAMM</name>
<reference evidence="1 2" key="1">
    <citation type="submission" date="2019-06" db="EMBL/GenBank/DDBJ databases">
        <title>Metagenome assembled Genome of Spiribacter salinus SL48-SHIP from the microbial mat of Salt Lake 48 (Novosibirsk region, Russia).</title>
        <authorList>
            <person name="Shipova A."/>
            <person name="Rozanov A.S."/>
            <person name="Bryanskaya A.V."/>
            <person name="Peltek S.E."/>
        </authorList>
    </citation>
    <scope>NUCLEOTIDE SEQUENCE [LARGE SCALE GENOMIC DNA]</scope>
    <source>
        <strain evidence="1">SL48-SHIP-2</strain>
    </source>
</reference>
<organism evidence="1 2">
    <name type="scientific">Spiribacter salinus</name>
    <dbReference type="NCBI Taxonomy" id="1335746"/>
    <lineage>
        <taxon>Bacteria</taxon>
        <taxon>Pseudomonadati</taxon>
        <taxon>Pseudomonadota</taxon>
        <taxon>Gammaproteobacteria</taxon>
        <taxon>Chromatiales</taxon>
        <taxon>Ectothiorhodospiraceae</taxon>
        <taxon>Spiribacter</taxon>
    </lineage>
</organism>
<dbReference type="EMBL" id="VIFK01000241">
    <property type="protein sequence ID" value="TQE98257.1"/>
    <property type="molecule type" value="Genomic_DNA"/>
</dbReference>
<sequence>MPRDDTAIDVVLFTGEDERAACASAIIAATEAIIADVPMVADSERWFRHSRQAIQTHRDGPTLDAAGLPPLVTALAKIMPRPSAEANHQHWLDATREVQVATTPAFGLVRVDDLYDRNQARRAGQIWQRMHLWATTQGLAMQPLNQPIERVDRERQLDAPPRFVQALEQLMQRPHRAPTFMFRVGYPAREASPSPRRSVAQVLQS</sequence>
<dbReference type="SUPFAM" id="SSF55469">
    <property type="entry name" value="FMN-dependent nitroreductase-like"/>
    <property type="match status" value="1"/>
</dbReference>
<dbReference type="Gene3D" id="3.40.109.10">
    <property type="entry name" value="NADH Oxidase"/>
    <property type="match status" value="1"/>
</dbReference>
<dbReference type="InterPro" id="IPR000415">
    <property type="entry name" value="Nitroreductase-like"/>
</dbReference>
<gene>
    <name evidence="1" type="ORF">FKY71_14775</name>
</gene>
<evidence type="ECO:0000313" key="1">
    <source>
        <dbReference type="EMBL" id="TQE98257.1"/>
    </source>
</evidence>
<evidence type="ECO:0000313" key="2">
    <source>
        <dbReference type="Proteomes" id="UP000315400"/>
    </source>
</evidence>
<dbReference type="AlphaFoldDB" id="A0A540VNB2"/>
<comment type="caution">
    <text evidence="1">The sequence shown here is derived from an EMBL/GenBank/DDBJ whole genome shotgun (WGS) entry which is preliminary data.</text>
</comment>
<dbReference type="GO" id="GO:0016491">
    <property type="term" value="F:oxidoreductase activity"/>
    <property type="evidence" value="ECO:0007669"/>
    <property type="project" value="InterPro"/>
</dbReference>
<dbReference type="Proteomes" id="UP000315400">
    <property type="component" value="Unassembled WGS sequence"/>
</dbReference>
<evidence type="ECO:0008006" key="3">
    <source>
        <dbReference type="Google" id="ProtNLM"/>
    </source>
</evidence>